<dbReference type="InParanoid" id="B0CNQ6"/>
<feature type="binding site" evidence="6">
    <location>
        <position position="258"/>
    </location>
    <ligand>
        <name>ATP</name>
        <dbReference type="ChEBI" id="CHEBI:30616"/>
    </ligand>
</feature>
<dbReference type="GO" id="GO:0007166">
    <property type="term" value="P:cell surface receptor signaling pathway"/>
    <property type="evidence" value="ECO:0007669"/>
    <property type="project" value="InterPro"/>
</dbReference>
<sequence length="924" mass="103157">MDIPSIVSTAVGCVPLPGLKVAFDTFQWIWSSVVQVQSNKAQLIQLASAIAELLTTLQGNLRASLTPEQGASLKRLQTLLDEISSFVSGLQQMHFLKALFRKDEVSAAITAYHERIYHACDAFNISSQINLQVWLAQSESTKRADYASLELLLQKMNYDQVAMLDLLNISDTKQDTLLTMMIALQQAVTRISNNTERMFMQQAVRVIQRYSTSAQDVNDLPTWLVTSWEVDIERKKIGAGGFGKVYPAKWHGTKVAIKELDSQTSPELLKQEVDIWSKLLHPHVLQFLGAAIYEATPFLVMPLMINGNCLDYIKKNPSADRGLLVCQSLFMYRQSLFTTLPCFQIHQITLGLAYLHSRRPPILHGDLKAVNVLVNASGDAILADFGLSRVNRDISTRSSRVHTAGSLRWMAPERLRSGKLTTETDVYAFALTVYEIYTEAIPFGDIDDSMLYTLVVKEDERPRQHDEDAIPPYSIDDRVWVILTRAWDPNPRQRPSAVQLVDMTATLLSESSRPAKSLSPLPPAESVPLSPTQPAEARDEATGTQKLPTWVELASSPDVRVQLQACEGLIRDLRETPTMHLLTEVLEQLIRLLMSSDLKVSNSAASVLGLYTHVPSYGWFTRDRYQKGVFTENHARNCIAGGALLPFSAILQRSHDKQNLATACYVVGHPAYRTLPSANLLALIHGESFCRHSDSEVRAAAIQTIGKISANNGNYRAECIVAGALPSLYALLVSSDLDCVQDVCVELPHLFDGFHVDIKKAGFHTRVMTLLNHERPKLCIAATFCLVNIILYGGTPHEEPNEYVKATMRLCLKNNLLPRLLSQLSYPDRQVILYTCHGVLDLTYGFADKFIEAKIHERMVNLASDDDYDIQNAAQLSLIRFCSQSSWLSKRRLKKAGTIDVLKNLAIRDVYAQIAIHSLSSILL</sequence>
<dbReference type="RefSeq" id="XP_001874184.1">
    <property type="nucleotide sequence ID" value="XM_001874149.1"/>
</dbReference>
<dbReference type="OrthoDB" id="10261027at2759"/>
<dbReference type="GeneID" id="6068952"/>
<evidence type="ECO:0000256" key="7">
    <source>
        <dbReference type="SAM" id="MobiDB-lite"/>
    </source>
</evidence>
<dbReference type="STRING" id="486041.B0CNQ6"/>
<evidence type="ECO:0000256" key="5">
    <source>
        <dbReference type="ARBA" id="ARBA00022840"/>
    </source>
</evidence>
<dbReference type="Gene3D" id="1.25.10.10">
    <property type="entry name" value="Leucine-rich Repeat Variant"/>
    <property type="match status" value="1"/>
</dbReference>
<keyword evidence="1" id="KW-0723">Serine/threonine-protein kinase</keyword>
<dbReference type="PANTHER" id="PTHR44329">
    <property type="entry name" value="SERINE/THREONINE-PROTEIN KINASE TNNI3K-RELATED"/>
    <property type="match status" value="1"/>
</dbReference>
<keyword evidence="5 6" id="KW-0067">ATP-binding</keyword>
<dbReference type="HOGENOM" id="CLU_315940_0_0_1"/>
<accession>B0CNQ6</accession>
<reference evidence="9 10" key="1">
    <citation type="journal article" date="2008" name="Nature">
        <title>The genome of Laccaria bicolor provides insights into mycorrhizal symbiosis.</title>
        <authorList>
            <person name="Martin F."/>
            <person name="Aerts A."/>
            <person name="Ahren D."/>
            <person name="Brun A."/>
            <person name="Danchin E.G.J."/>
            <person name="Duchaussoy F."/>
            <person name="Gibon J."/>
            <person name="Kohler A."/>
            <person name="Lindquist E."/>
            <person name="Pereda V."/>
            <person name="Salamov A."/>
            <person name="Shapiro H.J."/>
            <person name="Wuyts J."/>
            <person name="Blaudez D."/>
            <person name="Buee M."/>
            <person name="Brokstein P."/>
            <person name="Canbaeck B."/>
            <person name="Cohen D."/>
            <person name="Courty P.E."/>
            <person name="Coutinho P.M."/>
            <person name="Delaruelle C."/>
            <person name="Detter J.C."/>
            <person name="Deveau A."/>
            <person name="DiFazio S."/>
            <person name="Duplessis S."/>
            <person name="Fraissinet-Tachet L."/>
            <person name="Lucic E."/>
            <person name="Frey-Klett P."/>
            <person name="Fourrey C."/>
            <person name="Feussner I."/>
            <person name="Gay G."/>
            <person name="Grimwood J."/>
            <person name="Hoegger P.J."/>
            <person name="Jain P."/>
            <person name="Kilaru S."/>
            <person name="Labbe J."/>
            <person name="Lin Y.C."/>
            <person name="Legue V."/>
            <person name="Le Tacon F."/>
            <person name="Marmeisse R."/>
            <person name="Melayah D."/>
            <person name="Montanini B."/>
            <person name="Muratet M."/>
            <person name="Nehls U."/>
            <person name="Niculita-Hirzel H."/>
            <person name="Oudot-Le Secq M.P."/>
            <person name="Peter M."/>
            <person name="Quesneville H."/>
            <person name="Rajashekar B."/>
            <person name="Reich M."/>
            <person name="Rouhier N."/>
            <person name="Schmutz J."/>
            <person name="Yin T."/>
            <person name="Chalot M."/>
            <person name="Henrissat B."/>
            <person name="Kuees U."/>
            <person name="Lucas S."/>
            <person name="Van de Peer Y."/>
            <person name="Podila G.K."/>
            <person name="Polle A."/>
            <person name="Pukkila P.J."/>
            <person name="Richardson P.M."/>
            <person name="Rouze P."/>
            <person name="Sanders I.R."/>
            <person name="Stajich J.E."/>
            <person name="Tunlid A."/>
            <person name="Tuskan G."/>
            <person name="Grigoriev I.V."/>
        </authorList>
    </citation>
    <scope>NUCLEOTIDE SEQUENCE [LARGE SCALE GENOMIC DNA]</scope>
    <source>
        <strain evidence="10">S238N-H82 / ATCC MYA-4686</strain>
    </source>
</reference>
<evidence type="ECO:0000313" key="10">
    <source>
        <dbReference type="Proteomes" id="UP000001194"/>
    </source>
</evidence>
<dbReference type="Pfam" id="PF07714">
    <property type="entry name" value="PK_Tyr_Ser-Thr"/>
    <property type="match status" value="1"/>
</dbReference>
<dbReference type="InterPro" id="IPR016024">
    <property type="entry name" value="ARM-type_fold"/>
</dbReference>
<gene>
    <name evidence="9" type="ORF">LACBIDRAFT_301518</name>
</gene>
<dbReference type="InterPro" id="IPR000719">
    <property type="entry name" value="Prot_kinase_dom"/>
</dbReference>
<evidence type="ECO:0000259" key="8">
    <source>
        <dbReference type="PROSITE" id="PS50011"/>
    </source>
</evidence>
<evidence type="ECO:0000313" key="9">
    <source>
        <dbReference type="EMBL" id="EDR15976.1"/>
    </source>
</evidence>
<dbReference type="InterPro" id="IPR059179">
    <property type="entry name" value="MLKL-like_MCAfunc"/>
</dbReference>
<name>B0CNQ6_LACBS</name>
<proteinExistence type="predicted"/>
<dbReference type="InterPro" id="IPR011009">
    <property type="entry name" value="Kinase-like_dom_sf"/>
</dbReference>
<feature type="region of interest" description="Disordered" evidence="7">
    <location>
        <begin position="512"/>
        <end position="544"/>
    </location>
</feature>
<dbReference type="Gene3D" id="1.20.930.20">
    <property type="entry name" value="Adaptor protein Cbl, N-terminal domain"/>
    <property type="match status" value="1"/>
</dbReference>
<evidence type="ECO:0000256" key="4">
    <source>
        <dbReference type="ARBA" id="ARBA00022777"/>
    </source>
</evidence>
<dbReference type="SUPFAM" id="SSF48371">
    <property type="entry name" value="ARM repeat"/>
    <property type="match status" value="1"/>
</dbReference>
<keyword evidence="10" id="KW-1185">Reference proteome</keyword>
<dbReference type="SMART" id="SM00220">
    <property type="entry name" value="S_TKc"/>
    <property type="match status" value="1"/>
</dbReference>
<dbReference type="InterPro" id="IPR017441">
    <property type="entry name" value="Protein_kinase_ATP_BS"/>
</dbReference>
<dbReference type="Gene3D" id="1.10.510.10">
    <property type="entry name" value="Transferase(Phosphotransferase) domain 1"/>
    <property type="match status" value="1"/>
</dbReference>
<keyword evidence="3 6" id="KW-0547">Nucleotide-binding</keyword>
<organism evidence="10">
    <name type="scientific">Laccaria bicolor (strain S238N-H82 / ATCC MYA-4686)</name>
    <name type="common">Bicoloured deceiver</name>
    <name type="synonym">Laccaria laccata var. bicolor</name>
    <dbReference type="NCBI Taxonomy" id="486041"/>
    <lineage>
        <taxon>Eukaryota</taxon>
        <taxon>Fungi</taxon>
        <taxon>Dikarya</taxon>
        <taxon>Basidiomycota</taxon>
        <taxon>Agaricomycotina</taxon>
        <taxon>Agaricomycetes</taxon>
        <taxon>Agaricomycetidae</taxon>
        <taxon>Agaricales</taxon>
        <taxon>Agaricineae</taxon>
        <taxon>Hydnangiaceae</taxon>
        <taxon>Laccaria</taxon>
    </lineage>
</organism>
<dbReference type="GO" id="GO:0005524">
    <property type="term" value="F:ATP binding"/>
    <property type="evidence" value="ECO:0007669"/>
    <property type="project" value="UniProtKB-UniRule"/>
</dbReference>
<dbReference type="PROSITE" id="PS00107">
    <property type="entry name" value="PROTEIN_KINASE_ATP"/>
    <property type="match status" value="1"/>
</dbReference>
<keyword evidence="2" id="KW-0808">Transferase</keyword>
<protein>
    <submittedName>
        <fullName evidence="9">Predicted protein</fullName>
    </submittedName>
</protein>
<dbReference type="InterPro" id="IPR008271">
    <property type="entry name" value="Ser/Thr_kinase_AS"/>
</dbReference>
<dbReference type="InterPro" id="IPR051681">
    <property type="entry name" value="Ser/Thr_Kinases-Pseudokinases"/>
</dbReference>
<dbReference type="AlphaFoldDB" id="B0CNQ6"/>
<dbReference type="InterPro" id="IPR001245">
    <property type="entry name" value="Ser-Thr/Tyr_kinase_cat_dom"/>
</dbReference>
<dbReference type="PROSITE" id="PS50011">
    <property type="entry name" value="PROTEIN_KINASE_DOM"/>
    <property type="match status" value="1"/>
</dbReference>
<evidence type="ECO:0000256" key="6">
    <source>
        <dbReference type="PROSITE-ProRule" id="PRU10141"/>
    </source>
</evidence>
<dbReference type="PANTHER" id="PTHR44329:SF288">
    <property type="entry name" value="MITOGEN-ACTIVATED PROTEIN KINASE KINASE KINASE 20"/>
    <property type="match status" value="1"/>
</dbReference>
<keyword evidence="4" id="KW-0418">Kinase</keyword>
<dbReference type="SUPFAM" id="SSF56112">
    <property type="entry name" value="Protein kinase-like (PK-like)"/>
    <property type="match status" value="1"/>
</dbReference>
<dbReference type="EMBL" id="DS547091">
    <property type="protein sequence ID" value="EDR15976.1"/>
    <property type="molecule type" value="Genomic_DNA"/>
</dbReference>
<dbReference type="Proteomes" id="UP000001194">
    <property type="component" value="Unassembled WGS sequence"/>
</dbReference>
<dbReference type="KEGG" id="lbc:LACBIDRAFT_301518"/>
<dbReference type="CDD" id="cd21037">
    <property type="entry name" value="MLKL_NTD"/>
    <property type="match status" value="1"/>
</dbReference>
<dbReference type="PROSITE" id="PS00108">
    <property type="entry name" value="PROTEIN_KINASE_ST"/>
    <property type="match status" value="1"/>
</dbReference>
<feature type="domain" description="Protein kinase" evidence="8">
    <location>
        <begin position="231"/>
        <end position="507"/>
    </location>
</feature>
<evidence type="ECO:0000256" key="1">
    <source>
        <dbReference type="ARBA" id="ARBA00022527"/>
    </source>
</evidence>
<evidence type="ECO:0000256" key="2">
    <source>
        <dbReference type="ARBA" id="ARBA00022679"/>
    </source>
</evidence>
<dbReference type="InterPro" id="IPR011989">
    <property type="entry name" value="ARM-like"/>
</dbReference>
<dbReference type="InterPro" id="IPR036537">
    <property type="entry name" value="Adaptor_Cbl_N_dom_sf"/>
</dbReference>
<evidence type="ECO:0000256" key="3">
    <source>
        <dbReference type="ARBA" id="ARBA00022741"/>
    </source>
</evidence>
<dbReference type="GO" id="GO:0004674">
    <property type="term" value="F:protein serine/threonine kinase activity"/>
    <property type="evidence" value="ECO:0007669"/>
    <property type="project" value="UniProtKB-KW"/>
</dbReference>